<feature type="domain" description="Mur ligase central" evidence="10">
    <location>
        <begin position="131"/>
        <end position="323"/>
    </location>
</feature>
<dbReference type="NCBIfam" id="TIGR01087">
    <property type="entry name" value="murD"/>
    <property type="match status" value="1"/>
</dbReference>
<evidence type="ECO:0000256" key="3">
    <source>
        <dbReference type="ARBA" id="ARBA00022490"/>
    </source>
</evidence>
<dbReference type="Gene3D" id="3.90.190.20">
    <property type="entry name" value="Mur ligase, C-terminal domain"/>
    <property type="match status" value="1"/>
</dbReference>
<dbReference type="InterPro" id="IPR036615">
    <property type="entry name" value="Mur_ligase_C_dom_sf"/>
</dbReference>
<dbReference type="EC" id="6.3.2.9" evidence="7 8"/>
<feature type="binding site" evidence="7">
    <location>
        <begin position="133"/>
        <end position="139"/>
    </location>
    <ligand>
        <name>ATP</name>
        <dbReference type="ChEBI" id="CHEBI:30616"/>
    </ligand>
</feature>
<dbReference type="GO" id="GO:0051301">
    <property type="term" value="P:cell division"/>
    <property type="evidence" value="ECO:0007669"/>
    <property type="project" value="UniProtKB-KW"/>
</dbReference>
<evidence type="ECO:0000256" key="7">
    <source>
        <dbReference type="HAMAP-Rule" id="MF_00639"/>
    </source>
</evidence>
<proteinExistence type="inferred from homology"/>
<gene>
    <name evidence="7 11" type="primary">murD</name>
    <name evidence="11" type="ORF">GYA55_02120</name>
</gene>
<evidence type="ECO:0000256" key="2">
    <source>
        <dbReference type="ARBA" id="ARBA00004752"/>
    </source>
</evidence>
<dbReference type="EMBL" id="JAAZON010000086">
    <property type="protein sequence ID" value="NMC61944.1"/>
    <property type="molecule type" value="Genomic_DNA"/>
</dbReference>
<dbReference type="GO" id="GO:0005524">
    <property type="term" value="F:ATP binding"/>
    <property type="evidence" value="ECO:0007669"/>
    <property type="project" value="UniProtKB-UniRule"/>
</dbReference>
<dbReference type="Gene3D" id="3.40.50.720">
    <property type="entry name" value="NAD(P)-binding Rossmann-like Domain"/>
    <property type="match status" value="1"/>
</dbReference>
<dbReference type="Proteomes" id="UP000524246">
    <property type="component" value="Unassembled WGS sequence"/>
</dbReference>
<keyword evidence="7 8" id="KW-0132">Cell division</keyword>
<feature type="domain" description="Mur ligase C-terminal" evidence="9">
    <location>
        <begin position="346"/>
        <end position="465"/>
    </location>
</feature>
<comment type="caution">
    <text evidence="11">The sequence shown here is derived from an EMBL/GenBank/DDBJ whole genome shotgun (WGS) entry which is preliminary data.</text>
</comment>
<dbReference type="PANTHER" id="PTHR43692:SF1">
    <property type="entry name" value="UDP-N-ACETYLMURAMOYLALANINE--D-GLUTAMATE LIGASE"/>
    <property type="match status" value="1"/>
</dbReference>
<evidence type="ECO:0000256" key="1">
    <source>
        <dbReference type="ARBA" id="ARBA00004496"/>
    </source>
</evidence>
<protein>
    <recommendedName>
        <fullName evidence="7 8">UDP-N-acetylmuramoylalanine--D-glutamate ligase</fullName>
        <ecNumber evidence="7 8">6.3.2.9</ecNumber>
    </recommendedName>
    <alternativeName>
        <fullName evidence="7">D-glutamic acid-adding enzyme</fullName>
    </alternativeName>
    <alternativeName>
        <fullName evidence="7">UDP-N-acetylmuramoyl-L-alanyl-D-glutamate synthetase</fullName>
    </alternativeName>
</protein>
<dbReference type="Gene3D" id="3.40.1190.10">
    <property type="entry name" value="Mur-like, catalytic domain"/>
    <property type="match status" value="1"/>
</dbReference>
<keyword evidence="7 8" id="KW-0573">Peptidoglycan synthesis</keyword>
<dbReference type="SUPFAM" id="SSF51984">
    <property type="entry name" value="MurCD N-terminal domain"/>
    <property type="match status" value="1"/>
</dbReference>
<dbReference type="GO" id="GO:0009252">
    <property type="term" value="P:peptidoglycan biosynthetic process"/>
    <property type="evidence" value="ECO:0007669"/>
    <property type="project" value="UniProtKB-UniRule"/>
</dbReference>
<dbReference type="SUPFAM" id="SSF53244">
    <property type="entry name" value="MurD-like peptide ligases, peptide-binding domain"/>
    <property type="match status" value="1"/>
</dbReference>
<comment type="catalytic activity">
    <reaction evidence="7 8">
        <text>UDP-N-acetyl-alpha-D-muramoyl-L-alanine + D-glutamate + ATP = UDP-N-acetyl-alpha-D-muramoyl-L-alanyl-D-glutamate + ADP + phosphate + H(+)</text>
        <dbReference type="Rhea" id="RHEA:16429"/>
        <dbReference type="ChEBI" id="CHEBI:15378"/>
        <dbReference type="ChEBI" id="CHEBI:29986"/>
        <dbReference type="ChEBI" id="CHEBI:30616"/>
        <dbReference type="ChEBI" id="CHEBI:43474"/>
        <dbReference type="ChEBI" id="CHEBI:83898"/>
        <dbReference type="ChEBI" id="CHEBI:83900"/>
        <dbReference type="ChEBI" id="CHEBI:456216"/>
        <dbReference type="EC" id="6.3.2.9"/>
    </reaction>
</comment>
<evidence type="ECO:0000256" key="5">
    <source>
        <dbReference type="ARBA" id="ARBA00022741"/>
    </source>
</evidence>
<evidence type="ECO:0000256" key="6">
    <source>
        <dbReference type="ARBA" id="ARBA00022840"/>
    </source>
</evidence>
<dbReference type="GO" id="GO:0005737">
    <property type="term" value="C:cytoplasm"/>
    <property type="evidence" value="ECO:0007669"/>
    <property type="project" value="UniProtKB-SubCell"/>
</dbReference>
<evidence type="ECO:0000313" key="12">
    <source>
        <dbReference type="Proteomes" id="UP000524246"/>
    </source>
</evidence>
<dbReference type="GO" id="GO:0008764">
    <property type="term" value="F:UDP-N-acetylmuramoylalanine-D-glutamate ligase activity"/>
    <property type="evidence" value="ECO:0007669"/>
    <property type="project" value="UniProtKB-UniRule"/>
</dbReference>
<dbReference type="PANTHER" id="PTHR43692">
    <property type="entry name" value="UDP-N-ACETYLMURAMOYLALANINE--D-GLUTAMATE LIGASE"/>
    <property type="match status" value="1"/>
</dbReference>
<dbReference type="AlphaFoldDB" id="A0A7X9FQH4"/>
<dbReference type="GO" id="GO:0071555">
    <property type="term" value="P:cell wall organization"/>
    <property type="evidence" value="ECO:0007669"/>
    <property type="project" value="UniProtKB-KW"/>
</dbReference>
<dbReference type="HAMAP" id="MF_00639">
    <property type="entry name" value="MurD"/>
    <property type="match status" value="1"/>
</dbReference>
<comment type="subcellular location">
    <subcellularLocation>
        <location evidence="1 7 8">Cytoplasm</location>
    </subcellularLocation>
</comment>
<keyword evidence="7 8" id="KW-0961">Cell wall biogenesis/degradation</keyword>
<dbReference type="UniPathway" id="UPA00219"/>
<evidence type="ECO:0000259" key="9">
    <source>
        <dbReference type="Pfam" id="PF02875"/>
    </source>
</evidence>
<evidence type="ECO:0000259" key="10">
    <source>
        <dbReference type="Pfam" id="PF08245"/>
    </source>
</evidence>
<comment type="function">
    <text evidence="7 8">Cell wall formation. Catalyzes the addition of glutamate to the nucleotide precursor UDP-N-acetylmuramoyl-L-alanine (UMA).</text>
</comment>
<dbReference type="Pfam" id="PF08245">
    <property type="entry name" value="Mur_ligase_M"/>
    <property type="match status" value="1"/>
</dbReference>
<accession>A0A7X9FQH4</accession>
<evidence type="ECO:0000256" key="8">
    <source>
        <dbReference type="RuleBase" id="RU003664"/>
    </source>
</evidence>
<comment type="pathway">
    <text evidence="2 7 8">Cell wall biogenesis; peptidoglycan biosynthesis.</text>
</comment>
<dbReference type="InterPro" id="IPR036565">
    <property type="entry name" value="Mur-like_cat_sf"/>
</dbReference>
<organism evidence="11 12">
    <name type="scientific">SAR324 cluster bacterium</name>
    <dbReference type="NCBI Taxonomy" id="2024889"/>
    <lineage>
        <taxon>Bacteria</taxon>
        <taxon>Deltaproteobacteria</taxon>
        <taxon>SAR324 cluster</taxon>
    </lineage>
</organism>
<reference evidence="11 12" key="1">
    <citation type="journal article" date="2020" name="Biotechnol. Biofuels">
        <title>New insights from the biogas microbiome by comprehensive genome-resolved metagenomics of nearly 1600 species originating from multiple anaerobic digesters.</title>
        <authorList>
            <person name="Campanaro S."/>
            <person name="Treu L."/>
            <person name="Rodriguez-R L.M."/>
            <person name="Kovalovszki A."/>
            <person name="Ziels R.M."/>
            <person name="Maus I."/>
            <person name="Zhu X."/>
            <person name="Kougias P.G."/>
            <person name="Basile A."/>
            <person name="Luo G."/>
            <person name="Schluter A."/>
            <person name="Konstantinidis K.T."/>
            <person name="Angelidaki I."/>
        </authorList>
    </citation>
    <scope>NUCLEOTIDE SEQUENCE [LARGE SCALE GENOMIC DNA]</scope>
    <source>
        <strain evidence="11">AS27yjCOA_65</strain>
    </source>
</reference>
<evidence type="ECO:0000313" key="11">
    <source>
        <dbReference type="EMBL" id="NMC61944.1"/>
    </source>
</evidence>
<keyword evidence="7 8" id="KW-0131">Cell cycle</keyword>
<keyword evidence="6 7" id="KW-0067">ATP-binding</keyword>
<dbReference type="InterPro" id="IPR013221">
    <property type="entry name" value="Mur_ligase_cen"/>
</dbReference>
<dbReference type="SUPFAM" id="SSF53623">
    <property type="entry name" value="MurD-like peptide ligases, catalytic domain"/>
    <property type="match status" value="1"/>
</dbReference>
<sequence>MKLKSLFEDLKNKKSNVLVIGLGITGIEAALFLRRHNIGCVCVESATKEEYEKNSKYVERCDSLRKANVDLHFGIDALKFKKLLKNIGLCVLSPGVPLSHPLVLELQKSKIPISGEFELGIELSELPCIAVTGSNGKSTVVSLIDAILKESGRSSLLCGNIGEPVVSQISEILISKPNRSESDKFLVAEASSYQLESCESLKPKVGVFLNLSNNHLERHGSMEAYFEAKKNLFIRQDASDFAIVNIDDTYGERLLGALRAKTIIFGFRRNDSKYDSASIEYNAVKRIDRIRLSLGGKEETYECSKSNLSGRHTRYNIAAAIAATRCLGVAKESIQFAIDNFCPLEHRIEKVSEKNGVVYINDSKSTTVASSCVAVETVLEYFPPRYIVLLIGGQAKKASWEPLLNLLKENEKRLRAVICFGKDGGMLKRELKRVKIEAVECPKLVDAVRIASDVARHNDVVLLSPGCASFDEFKGFEERGNAFKSLVEKL</sequence>
<keyword evidence="3 7" id="KW-0963">Cytoplasm</keyword>
<dbReference type="InterPro" id="IPR005762">
    <property type="entry name" value="MurD"/>
</dbReference>
<keyword evidence="4 7" id="KW-0436">Ligase</keyword>
<dbReference type="Pfam" id="PF02875">
    <property type="entry name" value="Mur_ligase_C"/>
    <property type="match status" value="1"/>
</dbReference>
<keyword evidence="7 8" id="KW-0133">Cell shape</keyword>
<keyword evidence="5 7" id="KW-0547">Nucleotide-binding</keyword>
<dbReference type="InterPro" id="IPR004101">
    <property type="entry name" value="Mur_ligase_C"/>
</dbReference>
<evidence type="ECO:0000256" key="4">
    <source>
        <dbReference type="ARBA" id="ARBA00022598"/>
    </source>
</evidence>
<dbReference type="Pfam" id="PF21799">
    <property type="entry name" value="MurD-like_N"/>
    <property type="match status" value="1"/>
</dbReference>
<dbReference type="GO" id="GO:0008360">
    <property type="term" value="P:regulation of cell shape"/>
    <property type="evidence" value="ECO:0007669"/>
    <property type="project" value="UniProtKB-KW"/>
</dbReference>
<name>A0A7X9FQH4_9DELT</name>
<comment type="similarity">
    <text evidence="7">Belongs to the MurCDEF family.</text>
</comment>